<protein>
    <submittedName>
        <fullName evidence="1">Uncharacterized protein</fullName>
    </submittedName>
</protein>
<organism evidence="1 2">
    <name type="scientific">Aromia moschata</name>
    <dbReference type="NCBI Taxonomy" id="1265417"/>
    <lineage>
        <taxon>Eukaryota</taxon>
        <taxon>Metazoa</taxon>
        <taxon>Ecdysozoa</taxon>
        <taxon>Arthropoda</taxon>
        <taxon>Hexapoda</taxon>
        <taxon>Insecta</taxon>
        <taxon>Pterygota</taxon>
        <taxon>Neoptera</taxon>
        <taxon>Endopterygota</taxon>
        <taxon>Coleoptera</taxon>
        <taxon>Polyphaga</taxon>
        <taxon>Cucujiformia</taxon>
        <taxon>Chrysomeloidea</taxon>
        <taxon>Cerambycidae</taxon>
        <taxon>Cerambycinae</taxon>
        <taxon>Callichromatini</taxon>
        <taxon>Aromia</taxon>
    </lineage>
</organism>
<gene>
    <name evidence="1" type="ORF">NQ318_008345</name>
</gene>
<name>A0AAV8X5P5_9CUCU</name>
<dbReference type="Proteomes" id="UP001162162">
    <property type="component" value="Unassembled WGS sequence"/>
</dbReference>
<accession>A0AAV8X5P5</accession>
<dbReference type="AlphaFoldDB" id="A0AAV8X5P5"/>
<reference evidence="1" key="1">
    <citation type="journal article" date="2023" name="Insect Mol. Biol.">
        <title>Genome sequencing provides insights into the evolution of gene families encoding plant cell wall-degrading enzymes in longhorned beetles.</title>
        <authorList>
            <person name="Shin N.R."/>
            <person name="Okamura Y."/>
            <person name="Kirsch R."/>
            <person name="Pauchet Y."/>
        </authorList>
    </citation>
    <scope>NUCLEOTIDE SEQUENCE</scope>
    <source>
        <strain evidence="1">AMC_N1</strain>
    </source>
</reference>
<evidence type="ECO:0000313" key="1">
    <source>
        <dbReference type="EMBL" id="KAJ8934086.1"/>
    </source>
</evidence>
<keyword evidence="2" id="KW-1185">Reference proteome</keyword>
<proteinExistence type="predicted"/>
<comment type="caution">
    <text evidence="1">The sequence shown here is derived from an EMBL/GenBank/DDBJ whole genome shotgun (WGS) entry which is preliminary data.</text>
</comment>
<evidence type="ECO:0000313" key="2">
    <source>
        <dbReference type="Proteomes" id="UP001162162"/>
    </source>
</evidence>
<sequence length="76" mass="9255">MPRHNHFCNSEMRDMICIFAQANLMNMTWPEDPQLYPNRRYHYNRLRNRKLLQAKLETFCPKSNHGTSKTIKKIKF</sequence>
<dbReference type="EMBL" id="JAPWTK010001103">
    <property type="protein sequence ID" value="KAJ8934086.1"/>
    <property type="molecule type" value="Genomic_DNA"/>
</dbReference>